<evidence type="ECO:0000313" key="2">
    <source>
        <dbReference type="EMBL" id="CDW78218.1"/>
    </source>
</evidence>
<evidence type="ECO:0000256" key="1">
    <source>
        <dbReference type="SAM" id="Coils"/>
    </source>
</evidence>
<protein>
    <submittedName>
        <fullName evidence="2">Uncharacterized protein</fullName>
    </submittedName>
</protein>
<reference evidence="2 3" key="1">
    <citation type="submission" date="2014-06" db="EMBL/GenBank/DDBJ databases">
        <authorList>
            <person name="Swart Estienne"/>
        </authorList>
    </citation>
    <scope>NUCLEOTIDE SEQUENCE [LARGE SCALE GENOMIC DNA]</scope>
    <source>
        <strain evidence="2 3">130c</strain>
    </source>
</reference>
<proteinExistence type="predicted"/>
<organism evidence="2 3">
    <name type="scientific">Stylonychia lemnae</name>
    <name type="common">Ciliate</name>
    <dbReference type="NCBI Taxonomy" id="5949"/>
    <lineage>
        <taxon>Eukaryota</taxon>
        <taxon>Sar</taxon>
        <taxon>Alveolata</taxon>
        <taxon>Ciliophora</taxon>
        <taxon>Intramacronucleata</taxon>
        <taxon>Spirotrichea</taxon>
        <taxon>Stichotrichia</taxon>
        <taxon>Sporadotrichida</taxon>
        <taxon>Oxytrichidae</taxon>
        <taxon>Stylonychinae</taxon>
        <taxon>Stylonychia</taxon>
    </lineage>
</organism>
<sequence length="709" mass="84836">MKRQSLITSDQNQQQRRILIQISIMDSQVNTIQSLTLLFVEKIRIKSKVEILSYLDEITANRFLVEQVWNQLSDEERLVYKRPLPGLDKQEIKDELQHYEPQIEDLIPRNFKVVKLICHDFDHFMMAPPPVIADQRRKPQQYESLAQPFKKDRRFRHQFDEQTKEWFTKELVLPIDPNLKIYVNHLSGKRQSVSGYWASSNVDEEEKQPGLRDKKYEGYSNLKGSHEQLQKKSMRKQENQLAKNLEEEYILNMQKQVVLMEHEIKLLKDREVDQKNKASGYETLLRDGIPLNEHFLALKNKYNNEKDDMDKYCNALQDEIKREEMNNKNKKHKIEILRREYEEINTRFQIYKDQTQKQMRDLETRLYNERHTKAILEGERGIATKKLADVKNLNQQMSREIQRNKMFNKKDEDRKNKKEINDKSQFIIREQNKNIEDNDIKLDQERRRNEDKQLVKKQQEATMALKQDNNKVHIDISIAQSRLKDLEGLKEMTMAQLKDIISEKRQVDQENESIDHKIQGRGVSEQEARAKQFEAEREQMKKISNSLKFQKELATILMEKLKDEETKAKDMLDEKIRQNQLLNQNLEDQSEARAISQRNREEIIKLQIRLSQLRSQEERMKIDFEKYKIDNDYNIKTNKELEDKNRKLDEEIKRTIQRIDINVLLKNVDIEDMRIIAQNNKQMSAVLNSLINKWEVIQTVEISSIDIKM</sequence>
<name>A0A078ABR2_STYLE</name>
<keyword evidence="1" id="KW-0175">Coiled coil</keyword>
<feature type="coiled-coil region" evidence="1">
    <location>
        <begin position="390"/>
        <end position="462"/>
    </location>
</feature>
<keyword evidence="3" id="KW-1185">Reference proteome</keyword>
<feature type="coiled-coil region" evidence="1">
    <location>
        <begin position="299"/>
        <end position="354"/>
    </location>
</feature>
<dbReference type="InParanoid" id="A0A078ABR2"/>
<evidence type="ECO:0000313" key="3">
    <source>
        <dbReference type="Proteomes" id="UP000039865"/>
    </source>
</evidence>
<dbReference type="EMBL" id="CCKQ01006879">
    <property type="protein sequence ID" value="CDW78218.1"/>
    <property type="molecule type" value="Genomic_DNA"/>
</dbReference>
<dbReference type="Proteomes" id="UP000039865">
    <property type="component" value="Unassembled WGS sequence"/>
</dbReference>
<gene>
    <name evidence="2" type="primary">Contig13326.g14222</name>
    <name evidence="2" type="ORF">STYLEM_7192</name>
</gene>
<dbReference type="OrthoDB" id="311625at2759"/>
<dbReference type="AlphaFoldDB" id="A0A078ABR2"/>
<accession>A0A078ABR2</accession>
<feature type="coiled-coil region" evidence="1">
    <location>
        <begin position="523"/>
        <end position="658"/>
    </location>
</feature>